<gene>
    <name evidence="1" type="ORF">METZ01_LOCUS275132</name>
</gene>
<dbReference type="AlphaFoldDB" id="A0A382KD45"/>
<proteinExistence type="predicted"/>
<accession>A0A382KD45</accession>
<organism evidence="1">
    <name type="scientific">marine metagenome</name>
    <dbReference type="NCBI Taxonomy" id="408172"/>
    <lineage>
        <taxon>unclassified sequences</taxon>
        <taxon>metagenomes</taxon>
        <taxon>ecological metagenomes</taxon>
    </lineage>
</organism>
<protein>
    <submittedName>
        <fullName evidence="1">Uncharacterized protein</fullName>
    </submittedName>
</protein>
<reference evidence="1" key="1">
    <citation type="submission" date="2018-05" db="EMBL/GenBank/DDBJ databases">
        <authorList>
            <person name="Lanie J.A."/>
            <person name="Ng W.-L."/>
            <person name="Kazmierczak K.M."/>
            <person name="Andrzejewski T.M."/>
            <person name="Davidsen T.M."/>
            <person name="Wayne K.J."/>
            <person name="Tettelin H."/>
            <person name="Glass J.I."/>
            <person name="Rusch D."/>
            <person name="Podicherti R."/>
            <person name="Tsui H.-C.T."/>
            <person name="Winkler M.E."/>
        </authorList>
    </citation>
    <scope>NUCLEOTIDE SEQUENCE</scope>
</reference>
<dbReference type="EMBL" id="UINC01079861">
    <property type="protein sequence ID" value="SVC22278.1"/>
    <property type="molecule type" value="Genomic_DNA"/>
</dbReference>
<name>A0A382KD45_9ZZZZ</name>
<evidence type="ECO:0000313" key="1">
    <source>
        <dbReference type="EMBL" id="SVC22278.1"/>
    </source>
</evidence>
<sequence length="74" mass="8814">MPKVKKNGINFYFFLIYPFKLNKLYFLKELMSISCGEHEILKYLRESSFHIDKSKLISINQSLNIRTISKIVIK</sequence>